<dbReference type="InterPro" id="IPR027791">
    <property type="entry name" value="Galactosyl_T_C"/>
</dbReference>
<dbReference type="Pfam" id="PF02709">
    <property type="entry name" value="Glyco_transf_7C"/>
    <property type="match status" value="1"/>
</dbReference>
<feature type="domain" description="Glycosyltransferase 2-like" evidence="2">
    <location>
        <begin position="8"/>
        <end position="119"/>
    </location>
</feature>
<evidence type="ECO:0000256" key="1">
    <source>
        <dbReference type="ARBA" id="ARBA00022679"/>
    </source>
</evidence>
<keyword evidence="5" id="KW-1185">Reference proteome</keyword>
<dbReference type="InterPro" id="IPR001173">
    <property type="entry name" value="Glyco_trans_2-like"/>
</dbReference>
<sequence length="264" mass="29539">MTLPAVTLVITTYNWKEALLAVLHSVTQQNTMPSEVIVADDGSGADTREMLLNLSKDFPVPLIHSWQDDCGFRAARSRNKAIASAAGDYIIIIDGDMILPPTFIEDHASNATPNQFIQGGRVLLSNTLSQEVIEDNRTISFWTSGLKNRKNIINSRLLSRVFSRISNTDKSTRSCNMSFWKSDIIAVNGFNNDFVGWGREDSEFVVRLLNSGLNRLYLKFSGAGYHLYHNENSRDALPENDQILNDTIGKKLSYCKNGISEFLN</sequence>
<protein>
    <submittedName>
        <fullName evidence="4">Glycosyltransferase family 2 protein</fullName>
    </submittedName>
</protein>
<dbReference type="Pfam" id="PF00535">
    <property type="entry name" value="Glycos_transf_2"/>
    <property type="match status" value="1"/>
</dbReference>
<dbReference type="PANTHER" id="PTHR43685">
    <property type="entry name" value="GLYCOSYLTRANSFERASE"/>
    <property type="match status" value="1"/>
</dbReference>
<dbReference type="CDD" id="cd06420">
    <property type="entry name" value="GT2_Chondriotin_Pol_N"/>
    <property type="match status" value="1"/>
</dbReference>
<accession>A0ABS2HLU9</accession>
<name>A0ABS2HLU9_9VIBR</name>
<dbReference type="PANTHER" id="PTHR43685:SF3">
    <property type="entry name" value="SLR2126 PROTEIN"/>
    <property type="match status" value="1"/>
</dbReference>
<dbReference type="Proteomes" id="UP000809621">
    <property type="component" value="Unassembled WGS sequence"/>
</dbReference>
<dbReference type="RefSeq" id="WP_205159184.1">
    <property type="nucleotide sequence ID" value="NZ_JAFEUM010000006.1"/>
</dbReference>
<evidence type="ECO:0000313" key="4">
    <source>
        <dbReference type="EMBL" id="MBM7037671.1"/>
    </source>
</evidence>
<keyword evidence="1" id="KW-0808">Transferase</keyword>
<evidence type="ECO:0000259" key="3">
    <source>
        <dbReference type="Pfam" id="PF02709"/>
    </source>
</evidence>
<feature type="domain" description="Galactosyltransferase C-terminal" evidence="3">
    <location>
        <begin position="170"/>
        <end position="229"/>
    </location>
</feature>
<dbReference type="InterPro" id="IPR050834">
    <property type="entry name" value="Glycosyltransf_2"/>
</dbReference>
<evidence type="ECO:0000259" key="2">
    <source>
        <dbReference type="Pfam" id="PF00535"/>
    </source>
</evidence>
<evidence type="ECO:0000313" key="5">
    <source>
        <dbReference type="Proteomes" id="UP000809621"/>
    </source>
</evidence>
<dbReference type="EMBL" id="JAFEUM010000006">
    <property type="protein sequence ID" value="MBM7037671.1"/>
    <property type="molecule type" value="Genomic_DNA"/>
</dbReference>
<proteinExistence type="predicted"/>
<organism evidence="4 5">
    <name type="scientific">Vibrio ulleungensis</name>
    <dbReference type="NCBI Taxonomy" id="2807619"/>
    <lineage>
        <taxon>Bacteria</taxon>
        <taxon>Pseudomonadati</taxon>
        <taxon>Pseudomonadota</taxon>
        <taxon>Gammaproteobacteria</taxon>
        <taxon>Vibrionales</taxon>
        <taxon>Vibrionaceae</taxon>
        <taxon>Vibrio</taxon>
    </lineage>
</organism>
<gene>
    <name evidence="4" type="ORF">JQC93_14765</name>
</gene>
<dbReference type="InterPro" id="IPR029044">
    <property type="entry name" value="Nucleotide-diphossugar_trans"/>
</dbReference>
<dbReference type="Gene3D" id="3.90.550.10">
    <property type="entry name" value="Spore Coat Polysaccharide Biosynthesis Protein SpsA, Chain A"/>
    <property type="match status" value="1"/>
</dbReference>
<dbReference type="SUPFAM" id="SSF53448">
    <property type="entry name" value="Nucleotide-diphospho-sugar transferases"/>
    <property type="match status" value="1"/>
</dbReference>
<reference evidence="4 5" key="1">
    <citation type="submission" date="2021-02" db="EMBL/GenBank/DDBJ databases">
        <authorList>
            <person name="Park J.-S."/>
        </authorList>
    </citation>
    <scope>NUCLEOTIDE SEQUENCE [LARGE SCALE GENOMIC DNA]</scope>
    <source>
        <strain evidence="4 5">188UL20-2</strain>
    </source>
</reference>
<comment type="caution">
    <text evidence="4">The sequence shown here is derived from an EMBL/GenBank/DDBJ whole genome shotgun (WGS) entry which is preliminary data.</text>
</comment>